<evidence type="ECO:0000313" key="4">
    <source>
        <dbReference type="EMBL" id="TCD21752.1"/>
    </source>
</evidence>
<feature type="signal peptide" evidence="1">
    <location>
        <begin position="1"/>
        <end position="22"/>
    </location>
</feature>
<dbReference type="GO" id="GO:0016829">
    <property type="term" value="F:lyase activity"/>
    <property type="evidence" value="ECO:0007669"/>
    <property type="project" value="UniProtKB-KW"/>
</dbReference>
<gene>
    <name evidence="4" type="ORF">EZ456_18465</name>
</gene>
<protein>
    <submittedName>
        <fullName evidence="4">Rhamnogalacturonan lyase</fullName>
    </submittedName>
</protein>
<proteinExistence type="predicted"/>
<dbReference type="InterPro" id="IPR028994">
    <property type="entry name" value="Integrin_alpha_N"/>
</dbReference>
<feature type="domain" description="Rhamnogalacturonan lyase family 11 C-terminal" evidence="3">
    <location>
        <begin position="135"/>
        <end position="620"/>
    </location>
</feature>
<organism evidence="4 5">
    <name type="scientific">Pedobacter psychrodurus</name>
    <dbReference type="NCBI Taxonomy" id="2530456"/>
    <lineage>
        <taxon>Bacteria</taxon>
        <taxon>Pseudomonadati</taxon>
        <taxon>Bacteroidota</taxon>
        <taxon>Sphingobacteriia</taxon>
        <taxon>Sphingobacteriales</taxon>
        <taxon>Sphingobacteriaceae</taxon>
        <taxon>Pedobacter</taxon>
    </lineage>
</organism>
<feature type="domain" description="Rhamnogalacturonan I lyase beta-sheet" evidence="2">
    <location>
        <begin position="24"/>
        <end position="111"/>
    </location>
</feature>
<evidence type="ECO:0000256" key="1">
    <source>
        <dbReference type="SAM" id="SignalP"/>
    </source>
</evidence>
<dbReference type="PANTHER" id="PTHR43118">
    <property type="entry name" value="RHAMNOGALACTURONAN LYASE (EUROFUNG)"/>
    <property type="match status" value="1"/>
</dbReference>
<keyword evidence="5" id="KW-1185">Reference proteome</keyword>
<dbReference type="OrthoDB" id="9802318at2"/>
<comment type="caution">
    <text evidence="4">The sequence shown here is derived from an EMBL/GenBank/DDBJ whole genome shotgun (WGS) entry which is preliminary data.</text>
</comment>
<evidence type="ECO:0000259" key="3">
    <source>
        <dbReference type="Pfam" id="PF21348"/>
    </source>
</evidence>
<dbReference type="CDD" id="cd10318">
    <property type="entry name" value="RGL11"/>
    <property type="match status" value="1"/>
</dbReference>
<keyword evidence="1" id="KW-0732">Signal</keyword>
<dbReference type="InterPro" id="IPR034641">
    <property type="entry name" value="RGL11"/>
</dbReference>
<dbReference type="InterPro" id="IPR013783">
    <property type="entry name" value="Ig-like_fold"/>
</dbReference>
<dbReference type="RefSeq" id="WP_131532699.1">
    <property type="nucleotide sequence ID" value="NZ_SJSO01000018.1"/>
</dbReference>
<dbReference type="AlphaFoldDB" id="A0A4R0PQI6"/>
<name>A0A4R0PQI6_9SPHI</name>
<evidence type="ECO:0000313" key="5">
    <source>
        <dbReference type="Proteomes" id="UP000293925"/>
    </source>
</evidence>
<dbReference type="SUPFAM" id="SSF69318">
    <property type="entry name" value="Integrin alpha N-terminal domain"/>
    <property type="match status" value="1"/>
</dbReference>
<accession>A0A4R0PQI6</accession>
<dbReference type="PANTHER" id="PTHR43118:SF1">
    <property type="entry name" value="RHAMNOGALACTURONAN LYASE (EUROFUNG)"/>
    <property type="match status" value="1"/>
</dbReference>
<dbReference type="Pfam" id="PF21348">
    <property type="entry name" value="RGL11_C"/>
    <property type="match status" value="1"/>
</dbReference>
<dbReference type="InterPro" id="IPR041624">
    <property type="entry name" value="RGI_lyase"/>
</dbReference>
<reference evidence="4 5" key="1">
    <citation type="submission" date="2019-02" db="EMBL/GenBank/DDBJ databases">
        <title>Pedobacter sp. RP-3-21 sp. nov., isolated from Arctic soil.</title>
        <authorList>
            <person name="Dahal R.H."/>
        </authorList>
    </citation>
    <scope>NUCLEOTIDE SEQUENCE [LARGE SCALE GENOMIC DNA]</scope>
    <source>
        <strain evidence="4 5">RP-3-21</strain>
    </source>
</reference>
<dbReference type="Gene3D" id="2.60.40.10">
    <property type="entry name" value="Immunoglobulins"/>
    <property type="match status" value="1"/>
</dbReference>
<evidence type="ECO:0000259" key="2">
    <source>
        <dbReference type="Pfam" id="PF18370"/>
    </source>
</evidence>
<sequence>MFKTIIASCFIISLFCATQLFAQREMETLGRGVVAVHMPGDSVFVSWRVLGTDPDNISFNLYRRTNHSDPVKLNQNPITGATIFTDKKIDFTVENQWFVKPVINGKEKTESVAFILHQNTEAKPYLSIPLKTLSGYTPNDISVGDLDGDGEYEIVLHQVGIGKDNSQAGITTDPLLEAYKLDGTFLWRINLGKNIREGAHYTQFMVYDLDGDGRAEVACKTADGTMDGTGKFIGDTTKDWRNKNGYILAGPEFLTVFDGLTGAEITTTQFNPPRVPNLEPSTEELKKIWGDGYGNRMDRFLAAIAYLDGKHPSLIMTRGYYTRTFITAWDFKGKNLHKRWVFDSVEPENKGYSGQGNHNLSITDVDNDGKDEIIFGAMTIDDNGKGLYTTRLGHGDALHVGDLDPDRPGLEVFDIQEKFSDAGASFRDAKTGEILWKKASVKAGEDGEGPGRGLALNIDPRYRGSECWVAGAGITGMFDAKGNKISSITPSVNFGVFWDGDCQSEILNATTIDKWDYENAKNIRLLNVRMYNCLSNNGTKSTPALSADILGDWREEVIYRTADASELRIFTTTIPTTHRFYTFMHDPQYRLSIAWQNVGYNQPPHTSFYMGDDMNKPAKPNIKLIEYHK</sequence>
<dbReference type="Proteomes" id="UP000293925">
    <property type="component" value="Unassembled WGS sequence"/>
</dbReference>
<keyword evidence="4" id="KW-0456">Lyase</keyword>
<dbReference type="Pfam" id="PF18370">
    <property type="entry name" value="RGI_lyase"/>
    <property type="match status" value="1"/>
</dbReference>
<dbReference type="EMBL" id="SJSO01000018">
    <property type="protein sequence ID" value="TCD21752.1"/>
    <property type="molecule type" value="Genomic_DNA"/>
</dbReference>
<feature type="chain" id="PRO_5020893671" evidence="1">
    <location>
        <begin position="23"/>
        <end position="629"/>
    </location>
</feature>
<dbReference type="InterPro" id="IPR049366">
    <property type="entry name" value="RGL11_C"/>
</dbReference>